<evidence type="ECO:0000313" key="3">
    <source>
        <dbReference type="Proteomes" id="UP001381693"/>
    </source>
</evidence>
<proteinExistence type="predicted"/>
<feature type="region of interest" description="Disordered" evidence="1">
    <location>
        <begin position="157"/>
        <end position="177"/>
    </location>
</feature>
<accession>A0AAN8XIC7</accession>
<feature type="compositionally biased region" description="Acidic residues" evidence="1">
    <location>
        <begin position="157"/>
        <end position="169"/>
    </location>
</feature>
<evidence type="ECO:0000313" key="2">
    <source>
        <dbReference type="EMBL" id="KAK7083381.1"/>
    </source>
</evidence>
<dbReference type="AlphaFoldDB" id="A0AAN8XIC7"/>
<feature type="compositionally biased region" description="Polar residues" evidence="1">
    <location>
        <begin position="38"/>
        <end position="58"/>
    </location>
</feature>
<evidence type="ECO:0000256" key="1">
    <source>
        <dbReference type="SAM" id="MobiDB-lite"/>
    </source>
</evidence>
<comment type="caution">
    <text evidence="2">The sequence shown here is derived from an EMBL/GenBank/DDBJ whole genome shotgun (WGS) entry which is preliminary data.</text>
</comment>
<protein>
    <submittedName>
        <fullName evidence="2">Down syndrome critical region protein 3</fullName>
    </submittedName>
</protein>
<dbReference type="Proteomes" id="UP001381693">
    <property type="component" value="Unassembled WGS sequence"/>
</dbReference>
<organism evidence="2 3">
    <name type="scientific">Halocaridina rubra</name>
    <name type="common">Hawaiian red shrimp</name>
    <dbReference type="NCBI Taxonomy" id="373956"/>
    <lineage>
        <taxon>Eukaryota</taxon>
        <taxon>Metazoa</taxon>
        <taxon>Ecdysozoa</taxon>
        <taxon>Arthropoda</taxon>
        <taxon>Crustacea</taxon>
        <taxon>Multicrustacea</taxon>
        <taxon>Malacostraca</taxon>
        <taxon>Eumalacostraca</taxon>
        <taxon>Eucarida</taxon>
        <taxon>Decapoda</taxon>
        <taxon>Pleocyemata</taxon>
        <taxon>Caridea</taxon>
        <taxon>Atyoidea</taxon>
        <taxon>Atyidae</taxon>
        <taxon>Halocaridina</taxon>
    </lineage>
</organism>
<feature type="compositionally biased region" description="Polar residues" evidence="1">
    <location>
        <begin position="17"/>
        <end position="28"/>
    </location>
</feature>
<feature type="region of interest" description="Disordered" evidence="1">
    <location>
        <begin position="1"/>
        <end position="58"/>
    </location>
</feature>
<sequence>MLSGAAEVLQPGIETEQAPNPSSSSTVLDSKPAWGGASISTNTTWGSPSPDSPEKSGSCSFRDLMSEDLAKHMQDKENELYIRAMIQGGADSSNLLDFKKSEDTSDDFLLAQMLQYEFDREHDQQLKREERHYNGNSKVSVSFNKYKICPTWYGPDSDDDFEEVDEENRDIDSFEARERDDPLLSSRGYTKVGKQFVTKHDLMISGRKNAERIMNLPPGINTGDGGGFDMQLSNKVYNNLQHSAKSEIRRKNRIHDKVEKATSDMALDQNTRLLIFKWVNNVILESVNGIISAGKEAVVFHALGG</sequence>
<reference evidence="2 3" key="1">
    <citation type="submission" date="2023-11" db="EMBL/GenBank/DDBJ databases">
        <title>Halocaridina rubra genome assembly.</title>
        <authorList>
            <person name="Smith C."/>
        </authorList>
    </citation>
    <scope>NUCLEOTIDE SEQUENCE [LARGE SCALE GENOMIC DNA]</scope>
    <source>
        <strain evidence="2">EP-1</strain>
        <tissue evidence="2">Whole</tissue>
    </source>
</reference>
<dbReference type="InterPro" id="IPR051272">
    <property type="entry name" value="RIO-type_Ser/Thr_kinase"/>
</dbReference>
<gene>
    <name evidence="2" type="primary">DSCR3_1</name>
    <name evidence="2" type="ORF">SK128_014981</name>
</gene>
<feature type="non-terminal residue" evidence="2">
    <location>
        <position position="305"/>
    </location>
</feature>
<dbReference type="EMBL" id="JAXCGZ010003225">
    <property type="protein sequence ID" value="KAK7083381.1"/>
    <property type="molecule type" value="Genomic_DNA"/>
</dbReference>
<name>A0AAN8XIC7_HALRR</name>
<keyword evidence="3" id="KW-1185">Reference proteome</keyword>
<dbReference type="PANTHER" id="PTHR45723">
    <property type="entry name" value="SERINE/THREONINE-PROTEIN KINASE RIO1"/>
    <property type="match status" value="1"/>
</dbReference>